<feature type="domain" description="GH16" evidence="2">
    <location>
        <begin position="9"/>
        <end position="284"/>
    </location>
</feature>
<dbReference type="Gene3D" id="2.60.120.200">
    <property type="match status" value="1"/>
</dbReference>
<evidence type="ECO:0000313" key="3">
    <source>
        <dbReference type="EMBL" id="MEE2525723.1"/>
    </source>
</evidence>
<dbReference type="InterPro" id="IPR000757">
    <property type="entry name" value="Beta-glucanase-like"/>
</dbReference>
<evidence type="ECO:0000313" key="4">
    <source>
        <dbReference type="Proteomes" id="UP001354971"/>
    </source>
</evidence>
<dbReference type="SUPFAM" id="SSF49899">
    <property type="entry name" value="Concanavalin A-like lectins/glucanases"/>
    <property type="match status" value="1"/>
</dbReference>
<dbReference type="PANTHER" id="PTHR10963:SF55">
    <property type="entry name" value="GLYCOSIDE HYDROLASE FAMILY 16 PROTEIN"/>
    <property type="match status" value="1"/>
</dbReference>
<proteinExistence type="inferred from homology"/>
<keyword evidence="3" id="KW-0378">Hydrolase</keyword>
<name>A0ABU7LP84_9PROT</name>
<comment type="caution">
    <text evidence="3">The sequence shown here is derived from an EMBL/GenBank/DDBJ whole genome shotgun (WGS) entry which is preliminary data.</text>
</comment>
<comment type="similarity">
    <text evidence="1">Belongs to the glycosyl hydrolase 16 family.</text>
</comment>
<sequence>MVSAGLSATVWGIMDGHENPERVVIFADEFNGDALDRSAWNVRGPDLWVNNELQAYIDSPETIRILPAGTVDGADGGVLELRALARADGYETPTGRMADFVSGRVNTRDNFEFTYGRAEARIRMPDLEGVWPAFWMLGNGRWPDSGEIDIMEYVGEPDWVGVALHGPGYSGETPIVNKYFFPQGEDVTSWHIYAVEWTADSIEFFVDDRLIYRVTRPMVEHYGEWRFDTPKYLILNLAIGGVYPAKTNGIEEPYYGLPAETAEYIAENGAAIQIDWVRVTQPAH</sequence>
<dbReference type="PANTHER" id="PTHR10963">
    <property type="entry name" value="GLYCOSYL HYDROLASE-RELATED"/>
    <property type="match status" value="1"/>
</dbReference>
<organism evidence="3 4">
    <name type="scientific">Hyphobacterium lacteum</name>
    <dbReference type="NCBI Taxonomy" id="3116575"/>
    <lineage>
        <taxon>Bacteria</taxon>
        <taxon>Pseudomonadati</taxon>
        <taxon>Pseudomonadota</taxon>
        <taxon>Alphaproteobacteria</taxon>
        <taxon>Maricaulales</taxon>
        <taxon>Maricaulaceae</taxon>
        <taxon>Hyphobacterium</taxon>
    </lineage>
</organism>
<dbReference type="EMBL" id="JAZDRP010000003">
    <property type="protein sequence ID" value="MEE2525723.1"/>
    <property type="molecule type" value="Genomic_DNA"/>
</dbReference>
<dbReference type="InterPro" id="IPR013320">
    <property type="entry name" value="ConA-like_dom_sf"/>
</dbReference>
<dbReference type="RefSeq" id="WP_330198387.1">
    <property type="nucleotide sequence ID" value="NZ_JAZDRP010000003.1"/>
</dbReference>
<dbReference type="PROSITE" id="PS51762">
    <property type="entry name" value="GH16_2"/>
    <property type="match status" value="1"/>
</dbReference>
<dbReference type="Proteomes" id="UP001354971">
    <property type="component" value="Unassembled WGS sequence"/>
</dbReference>
<reference evidence="3 4" key="1">
    <citation type="submission" date="2024-01" db="EMBL/GenBank/DDBJ databases">
        <title>Hyphobacterium bacterium isolated from marine sediment.</title>
        <authorList>
            <person name="Zhao S."/>
        </authorList>
    </citation>
    <scope>NUCLEOTIDE SEQUENCE [LARGE SCALE GENOMIC DNA]</scope>
    <source>
        <strain evidence="4">HN65</strain>
    </source>
</reference>
<evidence type="ECO:0000256" key="1">
    <source>
        <dbReference type="ARBA" id="ARBA00006865"/>
    </source>
</evidence>
<dbReference type="CDD" id="cd08023">
    <property type="entry name" value="GH16_laminarinase_like"/>
    <property type="match status" value="1"/>
</dbReference>
<dbReference type="Pfam" id="PF00722">
    <property type="entry name" value="Glyco_hydro_16"/>
    <property type="match status" value="1"/>
</dbReference>
<dbReference type="GO" id="GO:0016787">
    <property type="term" value="F:hydrolase activity"/>
    <property type="evidence" value="ECO:0007669"/>
    <property type="project" value="UniProtKB-KW"/>
</dbReference>
<evidence type="ECO:0000259" key="2">
    <source>
        <dbReference type="PROSITE" id="PS51762"/>
    </source>
</evidence>
<gene>
    <name evidence="3" type="ORF">V0U79_05040</name>
</gene>
<keyword evidence="4" id="KW-1185">Reference proteome</keyword>
<dbReference type="InterPro" id="IPR050546">
    <property type="entry name" value="Glycosyl_Hydrlase_16"/>
</dbReference>
<protein>
    <submittedName>
        <fullName evidence="3">Glycoside hydrolase family 16 protein</fullName>
    </submittedName>
</protein>
<accession>A0ABU7LP84</accession>